<dbReference type="PANTHER" id="PTHR43899:SF13">
    <property type="entry name" value="RH59310P"/>
    <property type="match status" value="1"/>
</dbReference>
<dbReference type="SUPFAM" id="SSF51735">
    <property type="entry name" value="NAD(P)-binding Rossmann-fold domains"/>
    <property type="match status" value="1"/>
</dbReference>
<evidence type="ECO:0000256" key="1">
    <source>
        <dbReference type="ARBA" id="ARBA00006484"/>
    </source>
</evidence>
<dbReference type="GO" id="GO:0016491">
    <property type="term" value="F:oxidoreductase activity"/>
    <property type="evidence" value="ECO:0007669"/>
    <property type="project" value="UniProtKB-KW"/>
</dbReference>
<dbReference type="InterPro" id="IPR051019">
    <property type="entry name" value="VLCFA-Steroid_DH"/>
</dbReference>
<name>A0A0R0M4U0_9MICR</name>
<comment type="caution">
    <text evidence="4">The sequence shown here is derived from an EMBL/GenBank/DDBJ whole genome shotgun (WGS) entry which is preliminary data.</text>
</comment>
<dbReference type="Pfam" id="PF00106">
    <property type="entry name" value="adh_short"/>
    <property type="match status" value="1"/>
</dbReference>
<gene>
    <name evidence="4" type="ORF">M153_8950002643</name>
</gene>
<evidence type="ECO:0000256" key="2">
    <source>
        <dbReference type="ARBA" id="ARBA00023002"/>
    </source>
</evidence>
<protein>
    <submittedName>
        <fullName evidence="4">17 beta-hydroxysteroid dehydrogenase type 3</fullName>
    </submittedName>
</protein>
<dbReference type="PRINTS" id="PR00081">
    <property type="entry name" value="GDHRDH"/>
</dbReference>
<dbReference type="AlphaFoldDB" id="A0A0R0M4U0"/>
<proteinExistence type="inferred from homology"/>
<organism evidence="4 5">
    <name type="scientific">Pseudoloma neurophilia</name>
    <dbReference type="NCBI Taxonomy" id="146866"/>
    <lineage>
        <taxon>Eukaryota</taxon>
        <taxon>Fungi</taxon>
        <taxon>Fungi incertae sedis</taxon>
        <taxon>Microsporidia</taxon>
        <taxon>Pseudoloma</taxon>
    </lineage>
</organism>
<reference evidence="4 5" key="1">
    <citation type="submission" date="2015-07" db="EMBL/GenBank/DDBJ databases">
        <title>The genome of Pseudoloma neurophilia, a relevant intracellular parasite of the zebrafish.</title>
        <authorList>
            <person name="Ndikumana S."/>
            <person name="Pelin A."/>
            <person name="Sanders J."/>
            <person name="Corradi N."/>
        </authorList>
    </citation>
    <scope>NUCLEOTIDE SEQUENCE [LARGE SCALE GENOMIC DNA]</scope>
    <source>
        <strain evidence="4 5">MK1</strain>
    </source>
</reference>
<dbReference type="CDD" id="cd05356">
    <property type="entry name" value="17beta-HSD1_like_SDR_c"/>
    <property type="match status" value="1"/>
</dbReference>
<keyword evidence="5" id="KW-1185">Reference proteome</keyword>
<dbReference type="InterPro" id="IPR002347">
    <property type="entry name" value="SDR_fam"/>
</dbReference>
<dbReference type="PANTHER" id="PTHR43899">
    <property type="entry name" value="RH59310P"/>
    <property type="match status" value="1"/>
</dbReference>
<keyword evidence="2" id="KW-0560">Oxidoreductase</keyword>
<dbReference type="PIRSF" id="PIRSF000126">
    <property type="entry name" value="11-beta-HSD1"/>
    <property type="match status" value="1"/>
</dbReference>
<evidence type="ECO:0000313" key="5">
    <source>
        <dbReference type="Proteomes" id="UP000051530"/>
    </source>
</evidence>
<comment type="similarity">
    <text evidence="1 3">Belongs to the short-chain dehydrogenases/reductases (SDR) family.</text>
</comment>
<dbReference type="EMBL" id="LGUB01000343">
    <property type="protein sequence ID" value="KRH93419.1"/>
    <property type="molecule type" value="Genomic_DNA"/>
</dbReference>
<dbReference type="VEuPathDB" id="MicrosporidiaDB:M153_8950002643"/>
<sequence length="294" mass="32900">MIGAIINCFVAYAVYHFVFEISLVLISRMLNSVVWVNVGQRFVLITGSTDGIGKAIALKLAQKGKKLLLLGRNSEKLEAVRKEALVHLKKEEYVITAQYDFSTEQDFSNLPDVPIGMLINNAGLSSEHPEFIEEESNAIKMININNINLVKLTQNIIPKMAQDSYIINIGSGLASMETPLLAAYSATKAYVKHFSHSIYFELAHKKIFCQYVAPNLVSTKMTKVRSSFFTPTAETFADAFVKTIGSHYRISPYLPHTLQNIVLGLLPSNFIGTFFYGRNLKIRTKAIAKKLKEQ</sequence>
<accession>A0A0R0M4U0</accession>
<dbReference type="OrthoDB" id="5545019at2759"/>
<evidence type="ECO:0000313" key="4">
    <source>
        <dbReference type="EMBL" id="KRH93419.1"/>
    </source>
</evidence>
<dbReference type="InterPro" id="IPR036291">
    <property type="entry name" value="NAD(P)-bd_dom_sf"/>
</dbReference>
<dbReference type="PRINTS" id="PR00080">
    <property type="entry name" value="SDRFAMILY"/>
</dbReference>
<dbReference type="Gene3D" id="3.40.50.720">
    <property type="entry name" value="NAD(P)-binding Rossmann-like Domain"/>
    <property type="match status" value="1"/>
</dbReference>
<evidence type="ECO:0000256" key="3">
    <source>
        <dbReference type="RuleBase" id="RU000363"/>
    </source>
</evidence>
<dbReference type="Proteomes" id="UP000051530">
    <property type="component" value="Unassembled WGS sequence"/>
</dbReference>